<feature type="region of interest" description="Disordered" evidence="1">
    <location>
        <begin position="45"/>
        <end position="73"/>
    </location>
</feature>
<dbReference type="OrthoDB" id="227636at2"/>
<dbReference type="Pfam" id="PF15615">
    <property type="entry name" value="TerB_C"/>
    <property type="match status" value="1"/>
</dbReference>
<sequence>MTLFYALYFLLCLFAIALGPQNWPVGAQIALAFGAPAVLVWAQERRRRRRRRRDTPETPDNALQAQDARIVAPPPLPPVKVGAALPGAVWIGRDSLETGEAAPAPQVLPQPTEAPRPDATGDAAGDERLRRDREALRAQRERAEQHRSGQNDWRNNRQRELEEQRKAGRDEPPQPQAPARRPTPARSLQGWVPRHHSVDLAGRDLGGMVYVGTPLRLEGDGYYTRSRPFIDPALPVAPDGTDKEGRQMPYWPSYSDIAPVCRATYLDWLADGRRDASYNPGYMFLYFYGLERRFFVDPAPDAEKREILEEVRRLSALYAANGSVQRYLGEFIQIAQIAVLDAAATAPIFEFRGWDLPFSLKVAIGTKIAQEVPLTWDWVLSWFICHPEHSLRTAATRCPEEFRALFKLQFEQRFPDGLKIAKPRKTLAARYQAASQEFHADLSPTVNGKPVPDISGVRKPVEIAQEIVDEVTEALDMFSRYLGRNPEGRGSLAAQALLPPALRALFPSEALVQLQAWAAARVAEGGLVPAADVIARIEGERPEKLTKALLTGAADTLARIGFGLAPDPRFALRAPKIDEPLVIHALETPVENLEDVSPAYRAALLELALGVFVVLADGVISEAERHALLARIDQAAEITAPERARLKANMEWLLAVPSDMALLRRKLKEAGPEAQAALRAALVAAAHADGLIQSEEVAGIEKIYKALGLDPGLVYSDIHAGDAIDGPVRVKPARAGAPGEAIPDDERPSRPRLDPALIAAIRSDTARVSSVLGEIFGVQAEEAAVTEPAPAAVLQGLDAAATALVREIAEQTHLTEEAFEAACKRHGLMPAGALEAINEWAFETHDEALLDAYDGYDVAPQIAAAVRAQFAKEEENVDA</sequence>
<evidence type="ECO:0000313" key="6">
    <source>
        <dbReference type="Proteomes" id="UP000310597"/>
    </source>
</evidence>
<feature type="region of interest" description="Disordered" evidence="1">
    <location>
        <begin position="137"/>
        <end position="156"/>
    </location>
</feature>
<reference evidence="5 6" key="1">
    <citation type="submission" date="2019-04" db="EMBL/GenBank/DDBJ databases">
        <title>Draft Whole-Genome sequence of the purple photosynthetic bacterium Rhodobacter capsulatus SP108 with an indigenous class A beta-lactamase.</title>
        <authorList>
            <person name="Robertson S."/>
            <person name="Meyer T.E."/>
            <person name="Kyndt J.A."/>
        </authorList>
    </citation>
    <scope>NUCLEOTIDE SEQUENCE [LARGE SCALE GENOMIC DNA]</scope>
    <source>
        <strain evidence="5 6">SP108</strain>
    </source>
</reference>
<evidence type="ECO:0000256" key="1">
    <source>
        <dbReference type="SAM" id="MobiDB-lite"/>
    </source>
</evidence>
<feature type="domain" description="TerB N-terminal" evidence="3">
    <location>
        <begin position="195"/>
        <end position="395"/>
    </location>
</feature>
<dbReference type="InterPro" id="IPR007791">
    <property type="entry name" value="DjlA_N"/>
</dbReference>
<dbReference type="Pfam" id="PF05099">
    <property type="entry name" value="TerB"/>
    <property type="match status" value="1"/>
</dbReference>
<dbReference type="Gene3D" id="1.10.3680.10">
    <property type="entry name" value="TerB-like"/>
    <property type="match status" value="1"/>
</dbReference>
<feature type="region of interest" description="Disordered" evidence="1">
    <location>
        <begin position="161"/>
        <end position="192"/>
    </location>
</feature>
<comment type="caution">
    <text evidence="5">The sequence shown here is derived from an EMBL/GenBank/DDBJ whole genome shotgun (WGS) entry which is preliminary data.</text>
</comment>
<evidence type="ECO:0000259" key="3">
    <source>
        <dbReference type="Pfam" id="PF13208"/>
    </source>
</evidence>
<feature type="domain" description="Co-chaperone DjlA N-terminal" evidence="2">
    <location>
        <begin position="607"/>
        <end position="711"/>
    </location>
</feature>
<dbReference type="Pfam" id="PF13208">
    <property type="entry name" value="TerB_N"/>
    <property type="match status" value="1"/>
</dbReference>
<evidence type="ECO:0000313" key="5">
    <source>
        <dbReference type="EMBL" id="TKD17845.1"/>
    </source>
</evidence>
<dbReference type="CDD" id="cd07176">
    <property type="entry name" value="terB"/>
    <property type="match status" value="1"/>
</dbReference>
<evidence type="ECO:0000259" key="4">
    <source>
        <dbReference type="Pfam" id="PF15615"/>
    </source>
</evidence>
<organism evidence="5 6">
    <name type="scientific">Rhodobacter capsulatus</name>
    <name type="common">Rhodopseudomonas capsulata</name>
    <dbReference type="NCBI Taxonomy" id="1061"/>
    <lineage>
        <taxon>Bacteria</taxon>
        <taxon>Pseudomonadati</taxon>
        <taxon>Pseudomonadota</taxon>
        <taxon>Alphaproteobacteria</taxon>
        <taxon>Rhodobacterales</taxon>
        <taxon>Rhodobacter group</taxon>
        <taxon>Rhodobacter</taxon>
    </lineage>
</organism>
<dbReference type="AlphaFoldDB" id="A0A4U1JPC6"/>
<dbReference type="SUPFAM" id="SSF158682">
    <property type="entry name" value="TerB-like"/>
    <property type="match status" value="1"/>
</dbReference>
<feature type="domain" description="TerB-C" evidence="4">
    <location>
        <begin position="752"/>
        <end position="863"/>
    </location>
</feature>
<accession>A0A4U1JPC6</accession>
<dbReference type="Proteomes" id="UP000310597">
    <property type="component" value="Unassembled WGS sequence"/>
</dbReference>
<feature type="compositionally biased region" description="Basic and acidic residues" evidence="1">
    <location>
        <begin position="161"/>
        <end position="172"/>
    </location>
</feature>
<name>A0A4U1JPC6_RHOCA</name>
<evidence type="ECO:0000259" key="2">
    <source>
        <dbReference type="Pfam" id="PF05099"/>
    </source>
</evidence>
<gene>
    <name evidence="5" type="ORF">FBT96_12585</name>
</gene>
<proteinExistence type="predicted"/>
<dbReference type="InterPro" id="IPR028932">
    <property type="entry name" value="TerB-C"/>
</dbReference>
<dbReference type="InterPro" id="IPR025266">
    <property type="entry name" value="TerB_N"/>
</dbReference>
<dbReference type="InterPro" id="IPR029024">
    <property type="entry name" value="TerB-like"/>
</dbReference>
<dbReference type="EMBL" id="SWJZ01000051">
    <property type="protein sequence ID" value="TKD17845.1"/>
    <property type="molecule type" value="Genomic_DNA"/>
</dbReference>
<feature type="region of interest" description="Disordered" evidence="1">
    <location>
        <begin position="103"/>
        <end position="129"/>
    </location>
</feature>
<protein>
    <recommendedName>
        <fullName evidence="7">Tellurite resistance protein TerB</fullName>
    </recommendedName>
</protein>
<evidence type="ECO:0008006" key="7">
    <source>
        <dbReference type="Google" id="ProtNLM"/>
    </source>
</evidence>
<feature type="compositionally biased region" description="Low complexity" evidence="1">
    <location>
        <begin position="177"/>
        <end position="186"/>
    </location>
</feature>